<feature type="region of interest" description="Disordered" evidence="1">
    <location>
        <begin position="121"/>
        <end position="152"/>
    </location>
</feature>
<name>A0AAW1VB29_9CUCU</name>
<evidence type="ECO:0000256" key="1">
    <source>
        <dbReference type="SAM" id="MobiDB-lite"/>
    </source>
</evidence>
<dbReference type="GO" id="GO:0043066">
    <property type="term" value="P:negative regulation of apoptotic process"/>
    <property type="evidence" value="ECO:0007669"/>
    <property type="project" value="TreeGrafter"/>
</dbReference>
<dbReference type="Pfam" id="PF01166">
    <property type="entry name" value="TSC22"/>
    <property type="match status" value="1"/>
</dbReference>
<reference evidence="2 3" key="1">
    <citation type="submission" date="2023-03" db="EMBL/GenBank/DDBJ databases">
        <title>Genome insight into feeding habits of ladybird beetles.</title>
        <authorList>
            <person name="Li H.-S."/>
            <person name="Huang Y.-H."/>
            <person name="Pang H."/>
        </authorList>
    </citation>
    <scope>NUCLEOTIDE SEQUENCE [LARGE SCALE GENOMIC DNA]</scope>
    <source>
        <strain evidence="2">SYSU_2023b</strain>
        <tissue evidence="2">Whole body</tissue>
    </source>
</reference>
<dbReference type="PANTHER" id="PTHR46745">
    <property type="entry name" value="TSC22 DOMAIN FAMILY PROTEIN 1"/>
    <property type="match status" value="1"/>
</dbReference>
<feature type="compositionally biased region" description="Low complexity" evidence="1">
    <location>
        <begin position="141"/>
        <end position="152"/>
    </location>
</feature>
<dbReference type="AlphaFoldDB" id="A0AAW1VB29"/>
<feature type="compositionally biased region" description="Low complexity" evidence="1">
    <location>
        <begin position="121"/>
        <end position="132"/>
    </location>
</feature>
<evidence type="ECO:0000313" key="3">
    <source>
        <dbReference type="Proteomes" id="UP001431783"/>
    </source>
</evidence>
<sequence length="317" mass="35557">MASSISKKKINVIHRTTSETIRLSETDILDETVHIPSFSSTLRTNQSIHFSRKKVQSSFQITDVCLTRPDVGDESADDLDESHTDDNSRVTDNETPSFSEDSRDAEEHATLATICLTSTAPTTAPISSTSTTRSKEEKSRSLSSDSPNSNSFSRGRWTCLDYVDNNQDILDMDLADSENFVNQYLKSSSALKNCELFFEQKFQDVLQFDNNGLTFDKDEVDDAYRRVACLLTTTEAENNTGVGGKEGPVAIDSKIEQAMDMVKSHLMYAVRQDVNVLKLKISELLVRISQLESENLYLRAKASPEVLRLLERRNQTT</sequence>
<dbReference type="Proteomes" id="UP001431783">
    <property type="component" value="Unassembled WGS sequence"/>
</dbReference>
<dbReference type="InterPro" id="IPR000580">
    <property type="entry name" value="TSC22/Bun"/>
</dbReference>
<dbReference type="GO" id="GO:0008284">
    <property type="term" value="P:positive regulation of cell population proliferation"/>
    <property type="evidence" value="ECO:0007669"/>
    <property type="project" value="TreeGrafter"/>
</dbReference>
<keyword evidence="3" id="KW-1185">Reference proteome</keyword>
<proteinExistence type="predicted"/>
<gene>
    <name evidence="2" type="ORF">WA026_008736</name>
</gene>
<dbReference type="GO" id="GO:0005634">
    <property type="term" value="C:nucleus"/>
    <property type="evidence" value="ECO:0007669"/>
    <property type="project" value="TreeGrafter"/>
</dbReference>
<dbReference type="Gene3D" id="1.20.5.490">
    <property type="entry name" value="Single helix bin"/>
    <property type="match status" value="1"/>
</dbReference>
<dbReference type="GO" id="GO:0005829">
    <property type="term" value="C:cytosol"/>
    <property type="evidence" value="ECO:0007669"/>
    <property type="project" value="TreeGrafter"/>
</dbReference>
<dbReference type="SUPFAM" id="SSF58026">
    <property type="entry name" value="Delta-sleep-inducing peptide immunoreactive peptide"/>
    <property type="match status" value="1"/>
</dbReference>
<organism evidence="2 3">
    <name type="scientific">Henosepilachna vigintioctopunctata</name>
    <dbReference type="NCBI Taxonomy" id="420089"/>
    <lineage>
        <taxon>Eukaryota</taxon>
        <taxon>Metazoa</taxon>
        <taxon>Ecdysozoa</taxon>
        <taxon>Arthropoda</taxon>
        <taxon>Hexapoda</taxon>
        <taxon>Insecta</taxon>
        <taxon>Pterygota</taxon>
        <taxon>Neoptera</taxon>
        <taxon>Endopterygota</taxon>
        <taxon>Coleoptera</taxon>
        <taxon>Polyphaga</taxon>
        <taxon>Cucujiformia</taxon>
        <taxon>Coccinelloidea</taxon>
        <taxon>Coccinellidae</taxon>
        <taxon>Epilachninae</taxon>
        <taxon>Epilachnini</taxon>
        <taxon>Henosepilachna</taxon>
    </lineage>
</organism>
<comment type="caution">
    <text evidence="2">The sequence shown here is derived from an EMBL/GenBank/DDBJ whole genome shotgun (WGS) entry which is preliminary data.</text>
</comment>
<protein>
    <submittedName>
        <fullName evidence="2">Uncharacterized protein</fullName>
    </submittedName>
</protein>
<dbReference type="PANTHER" id="PTHR46745:SF1">
    <property type="entry name" value="TSC22 DOMAIN FAMILY PROTEIN 1"/>
    <property type="match status" value="1"/>
</dbReference>
<dbReference type="EMBL" id="JARQZJ010000124">
    <property type="protein sequence ID" value="KAK9889927.1"/>
    <property type="molecule type" value="Genomic_DNA"/>
</dbReference>
<feature type="region of interest" description="Disordered" evidence="1">
    <location>
        <begin position="72"/>
        <end position="104"/>
    </location>
</feature>
<feature type="compositionally biased region" description="Basic and acidic residues" evidence="1">
    <location>
        <begin position="81"/>
        <end position="92"/>
    </location>
</feature>
<dbReference type="GO" id="GO:0006357">
    <property type="term" value="P:regulation of transcription by RNA polymerase II"/>
    <property type="evidence" value="ECO:0007669"/>
    <property type="project" value="InterPro"/>
</dbReference>
<accession>A0AAW1VB29</accession>
<evidence type="ECO:0000313" key="2">
    <source>
        <dbReference type="EMBL" id="KAK9889927.1"/>
    </source>
</evidence>